<evidence type="ECO:0000313" key="3">
    <source>
        <dbReference type="Proteomes" id="UP000017668"/>
    </source>
</evidence>
<dbReference type="EMBL" id="AMQQ01000003">
    <property type="protein sequence ID" value="EKJ97317.1"/>
    <property type="molecule type" value="Genomic_DNA"/>
</dbReference>
<name>A0ABP2RWG7_RHILU</name>
<reference evidence="2 3" key="1">
    <citation type="journal article" date="2013" name="Genome Announc.">
        <title>Genome Sequence of Rhizobium lupini HPC(L) Isolated from Saline Desert Soil, Kutch (Gujarat).</title>
        <authorList>
            <person name="Agarwal L."/>
            <person name="Purohit H.J."/>
        </authorList>
    </citation>
    <scope>NUCLEOTIDE SEQUENCE [LARGE SCALE GENOMIC DNA]</scope>
    <source>
        <strain evidence="3">HPC(L)</strain>
    </source>
</reference>
<feature type="compositionally biased region" description="Basic and acidic residues" evidence="1">
    <location>
        <begin position="73"/>
        <end position="106"/>
    </location>
</feature>
<dbReference type="Proteomes" id="UP000017668">
    <property type="component" value="Unassembled WGS sequence"/>
</dbReference>
<gene>
    <name evidence="2" type="ORF">C241_01219</name>
</gene>
<protein>
    <submittedName>
        <fullName evidence="2">Uncharacterized protein</fullName>
    </submittedName>
</protein>
<evidence type="ECO:0000256" key="1">
    <source>
        <dbReference type="SAM" id="MobiDB-lite"/>
    </source>
</evidence>
<proteinExistence type="predicted"/>
<keyword evidence="3" id="KW-1185">Reference proteome</keyword>
<feature type="region of interest" description="Disordered" evidence="1">
    <location>
        <begin position="1"/>
        <end position="117"/>
    </location>
</feature>
<evidence type="ECO:0000313" key="2">
    <source>
        <dbReference type="EMBL" id="EKJ97317.1"/>
    </source>
</evidence>
<feature type="compositionally biased region" description="Basic and acidic residues" evidence="1">
    <location>
        <begin position="8"/>
        <end position="45"/>
    </location>
</feature>
<organism evidence="2 3">
    <name type="scientific">Bradyrhizobium lupini HPC(L)</name>
    <dbReference type="NCBI Taxonomy" id="1229491"/>
    <lineage>
        <taxon>Bacteria</taxon>
        <taxon>Pseudomonadati</taxon>
        <taxon>Pseudomonadota</taxon>
        <taxon>Alphaproteobacteria</taxon>
        <taxon>Hyphomicrobiales</taxon>
        <taxon>Nitrobacteraceae</taxon>
        <taxon>Bradyrhizobium</taxon>
    </lineage>
</organism>
<comment type="caution">
    <text evidence="2">The sequence shown here is derived from an EMBL/GenBank/DDBJ whole genome shotgun (WGS) entry which is preliminary data.</text>
</comment>
<sequence length="117" mass="13726">MVDAFDNQEGRKMGNDRQNHPRLESPMGKEDEAYDLHRFRNREGNGETEQNGKARQLRYPAFQPLDDFQVRQGPDDRPVERTENAVENHGENDDRPERKDENRPDFAVHLCQPPKKV</sequence>
<accession>A0ABP2RWG7</accession>